<evidence type="ECO:0000313" key="3">
    <source>
        <dbReference type="Proteomes" id="UP000799429"/>
    </source>
</evidence>
<gene>
    <name evidence="2" type="ORF">M501DRAFT_994834</name>
</gene>
<protein>
    <recommendedName>
        <fullName evidence="1">RSE1/DDB1/CPSF1 first beta-propeller domain-containing protein</fullName>
    </recommendedName>
</protein>
<dbReference type="Gene3D" id="2.130.10.10">
    <property type="entry name" value="YVTN repeat-like/Quinoprotein amine dehydrogenase"/>
    <property type="match status" value="1"/>
</dbReference>
<dbReference type="Pfam" id="PF10433">
    <property type="entry name" value="Beta-prop_RSE1_1st"/>
    <property type="match status" value="1"/>
</dbReference>
<dbReference type="OrthoDB" id="436637at2759"/>
<accession>A0A9P4SIX5</accession>
<keyword evidence="3" id="KW-1185">Reference proteome</keyword>
<evidence type="ECO:0000313" key="2">
    <source>
        <dbReference type="EMBL" id="KAF2843801.1"/>
    </source>
</evidence>
<dbReference type="AlphaFoldDB" id="A0A9P4SIX5"/>
<dbReference type="Proteomes" id="UP000799429">
    <property type="component" value="Unassembled WGS sequence"/>
</dbReference>
<evidence type="ECO:0000259" key="1">
    <source>
        <dbReference type="Pfam" id="PF10433"/>
    </source>
</evidence>
<reference evidence="2" key="1">
    <citation type="journal article" date="2020" name="Stud. Mycol.">
        <title>101 Dothideomycetes genomes: a test case for predicting lifestyles and emergence of pathogens.</title>
        <authorList>
            <person name="Haridas S."/>
            <person name="Albert R."/>
            <person name="Binder M."/>
            <person name="Bloem J."/>
            <person name="Labutti K."/>
            <person name="Salamov A."/>
            <person name="Andreopoulos B."/>
            <person name="Baker S."/>
            <person name="Barry K."/>
            <person name="Bills G."/>
            <person name="Bluhm B."/>
            <person name="Cannon C."/>
            <person name="Castanera R."/>
            <person name="Culley D."/>
            <person name="Daum C."/>
            <person name="Ezra D."/>
            <person name="Gonzalez J."/>
            <person name="Henrissat B."/>
            <person name="Kuo A."/>
            <person name="Liang C."/>
            <person name="Lipzen A."/>
            <person name="Lutzoni F."/>
            <person name="Magnuson J."/>
            <person name="Mondo S."/>
            <person name="Nolan M."/>
            <person name="Ohm R."/>
            <person name="Pangilinan J."/>
            <person name="Park H.-J."/>
            <person name="Ramirez L."/>
            <person name="Alfaro M."/>
            <person name="Sun H."/>
            <person name="Tritt A."/>
            <person name="Yoshinaga Y."/>
            <person name="Zwiers L.-H."/>
            <person name="Turgeon B."/>
            <person name="Goodwin S."/>
            <person name="Spatafora J."/>
            <person name="Crous P."/>
            <person name="Grigoriev I."/>
        </authorList>
    </citation>
    <scope>NUCLEOTIDE SEQUENCE</scope>
    <source>
        <strain evidence="2">CBS 101060</strain>
    </source>
</reference>
<organism evidence="2 3">
    <name type="scientific">Patellaria atrata CBS 101060</name>
    <dbReference type="NCBI Taxonomy" id="1346257"/>
    <lineage>
        <taxon>Eukaryota</taxon>
        <taxon>Fungi</taxon>
        <taxon>Dikarya</taxon>
        <taxon>Ascomycota</taxon>
        <taxon>Pezizomycotina</taxon>
        <taxon>Dothideomycetes</taxon>
        <taxon>Dothideomycetes incertae sedis</taxon>
        <taxon>Patellariales</taxon>
        <taxon>Patellariaceae</taxon>
        <taxon>Patellaria</taxon>
    </lineage>
</organism>
<dbReference type="EMBL" id="MU006089">
    <property type="protein sequence ID" value="KAF2843801.1"/>
    <property type="molecule type" value="Genomic_DNA"/>
</dbReference>
<dbReference type="InterPro" id="IPR018846">
    <property type="entry name" value="Beta-prop_RSE1/DDB1/CPSF1_1st"/>
</dbReference>
<dbReference type="InterPro" id="IPR015943">
    <property type="entry name" value="WD40/YVTN_repeat-like_dom_sf"/>
</dbReference>
<name>A0A9P4SIX5_9PEZI</name>
<comment type="caution">
    <text evidence="2">The sequence shown here is derived from an EMBL/GenBank/DDBJ whole genome shotgun (WGS) entry which is preliminary data.</text>
</comment>
<proteinExistence type="predicted"/>
<sequence length="97" mass="10459">MATTSNMFMYSLTLQPPSSSTITILGQFAGTKEQQLLSATGSILKLFRLDPSSGKITTILTHNVFGIIRSISPFRIAGSTKACPTARRSACYSRCIP</sequence>
<feature type="domain" description="RSE1/DDB1/CPSF1 first beta-propeller" evidence="1">
    <location>
        <begin position="24"/>
        <end position="81"/>
    </location>
</feature>